<accession>M0LX51</accession>
<sequence>MPDSSTARRVALALAGVGGVLSAVRFHDGRTLRKRRQTLRSERAADETFDPDSIADLPSAAERYLRHAIASGTPLARQVELTMDGEVRLGDRWLPFTAEETLAARCGFVWRPTVRFGFGLWFSGADFHVDGTGGQRFALAGLIPIVRADGPAIDRSSAGRFLAESVWLPTSLLPSMGAEWEGVDDRRARVALPTVEKPLTVTVNEEGAVKSVTTRRLDGDTGEMRPFGASIERERTVDGVTIPARLEVGWGFGTDEYEPFFRAELRDVSFY</sequence>
<gene>
    <name evidence="1" type="ORF">C447_12295</name>
</gene>
<organism evidence="1 2">
    <name type="scientific">Halococcus hamelinensis 100A6</name>
    <dbReference type="NCBI Taxonomy" id="1132509"/>
    <lineage>
        <taxon>Archaea</taxon>
        <taxon>Methanobacteriati</taxon>
        <taxon>Methanobacteriota</taxon>
        <taxon>Stenosarchaea group</taxon>
        <taxon>Halobacteria</taxon>
        <taxon>Halobacteriales</taxon>
        <taxon>Halococcaceae</taxon>
        <taxon>Halococcus</taxon>
    </lineage>
</organism>
<dbReference type="RefSeq" id="WP_007694274.1">
    <property type="nucleotide sequence ID" value="NZ_AJRK01000395.1"/>
</dbReference>
<name>M0LX51_9EURY</name>
<proteinExistence type="predicted"/>
<comment type="caution">
    <text evidence="1">The sequence shown here is derived from an EMBL/GenBank/DDBJ whole genome shotgun (WGS) entry which is preliminary data.</text>
</comment>
<dbReference type="eggNOG" id="arCOG09514">
    <property type="taxonomic scope" value="Archaea"/>
</dbReference>
<dbReference type="Proteomes" id="UP000011566">
    <property type="component" value="Unassembled WGS sequence"/>
</dbReference>
<evidence type="ECO:0000313" key="1">
    <source>
        <dbReference type="EMBL" id="EMA37753.1"/>
    </source>
</evidence>
<dbReference type="InterPro" id="IPR046674">
    <property type="entry name" value="DUF6544"/>
</dbReference>
<keyword evidence="2" id="KW-1185">Reference proteome</keyword>
<dbReference type="Pfam" id="PF20181">
    <property type="entry name" value="DUF6544"/>
    <property type="match status" value="1"/>
</dbReference>
<protein>
    <submittedName>
        <fullName evidence="1">Uncharacterized protein</fullName>
    </submittedName>
</protein>
<evidence type="ECO:0000313" key="2">
    <source>
        <dbReference type="Proteomes" id="UP000011566"/>
    </source>
</evidence>
<dbReference type="EMBL" id="AOMB01000033">
    <property type="protein sequence ID" value="EMA37753.1"/>
    <property type="molecule type" value="Genomic_DNA"/>
</dbReference>
<dbReference type="PATRIC" id="fig|1132509.6.peg.2822"/>
<dbReference type="AlphaFoldDB" id="M0LX51"/>
<reference evidence="1 2" key="1">
    <citation type="journal article" date="2014" name="PLoS Genet.">
        <title>Phylogenetically driven sequencing of extremely halophilic archaea reveals strategies for static and dynamic osmo-response.</title>
        <authorList>
            <person name="Becker E.A."/>
            <person name="Seitzer P.M."/>
            <person name="Tritt A."/>
            <person name="Larsen D."/>
            <person name="Krusor M."/>
            <person name="Yao A.I."/>
            <person name="Wu D."/>
            <person name="Madern D."/>
            <person name="Eisen J.A."/>
            <person name="Darling A.E."/>
            <person name="Facciotti M.T."/>
        </authorList>
    </citation>
    <scope>NUCLEOTIDE SEQUENCE [LARGE SCALE GENOMIC DNA]</scope>
    <source>
        <strain evidence="1 2">100A6</strain>
    </source>
</reference>
<dbReference type="OrthoDB" id="211742at2157"/>